<feature type="region of interest" description="Disordered" evidence="1">
    <location>
        <begin position="1"/>
        <end position="21"/>
    </location>
</feature>
<evidence type="ECO:0000313" key="4">
    <source>
        <dbReference type="Proteomes" id="UP000642571"/>
    </source>
</evidence>
<accession>A0ABQ1QEY2</accession>
<evidence type="ECO:0000313" key="3">
    <source>
        <dbReference type="EMBL" id="GGD25318.1"/>
    </source>
</evidence>
<evidence type="ECO:0000256" key="1">
    <source>
        <dbReference type="SAM" id="MobiDB-lite"/>
    </source>
</evidence>
<sequence length="68" mass="8066">MNHQKETSKDRRKRMRETNGRKYLKEDHEDWTSGDYFSLGHIVGRMGWKGTGLLIIFMIVGYAIYIMV</sequence>
<feature type="transmembrane region" description="Helical" evidence="2">
    <location>
        <begin position="46"/>
        <end position="67"/>
    </location>
</feature>
<dbReference type="EMBL" id="BMIN01000021">
    <property type="protein sequence ID" value="GGD25318.1"/>
    <property type="molecule type" value="Genomic_DNA"/>
</dbReference>
<protein>
    <recommendedName>
        <fullName evidence="5">Phage capsid protein</fullName>
    </recommendedName>
</protein>
<dbReference type="Proteomes" id="UP000642571">
    <property type="component" value="Unassembled WGS sequence"/>
</dbReference>
<evidence type="ECO:0008006" key="5">
    <source>
        <dbReference type="Google" id="ProtNLM"/>
    </source>
</evidence>
<keyword evidence="2" id="KW-0812">Transmembrane</keyword>
<evidence type="ECO:0000256" key="2">
    <source>
        <dbReference type="SAM" id="Phobius"/>
    </source>
</evidence>
<comment type="caution">
    <text evidence="3">The sequence shown here is derived from an EMBL/GenBank/DDBJ whole genome shotgun (WGS) entry which is preliminary data.</text>
</comment>
<keyword evidence="2" id="KW-0472">Membrane</keyword>
<proteinExistence type="predicted"/>
<keyword evidence="4" id="KW-1185">Reference proteome</keyword>
<dbReference type="InterPro" id="IPR045946">
    <property type="entry name" value="DUF6366"/>
</dbReference>
<organism evidence="3 4">
    <name type="scientific">Pontibacillus salipaludis</name>
    <dbReference type="NCBI Taxonomy" id="1697394"/>
    <lineage>
        <taxon>Bacteria</taxon>
        <taxon>Bacillati</taxon>
        <taxon>Bacillota</taxon>
        <taxon>Bacilli</taxon>
        <taxon>Bacillales</taxon>
        <taxon>Bacillaceae</taxon>
        <taxon>Pontibacillus</taxon>
    </lineage>
</organism>
<name>A0ABQ1QEY2_9BACI</name>
<reference evidence="4" key="1">
    <citation type="journal article" date="2019" name="Int. J. Syst. Evol. Microbiol.">
        <title>The Global Catalogue of Microorganisms (GCM) 10K type strain sequencing project: providing services to taxonomists for standard genome sequencing and annotation.</title>
        <authorList>
            <consortium name="The Broad Institute Genomics Platform"/>
            <consortium name="The Broad Institute Genome Sequencing Center for Infectious Disease"/>
            <person name="Wu L."/>
            <person name="Ma J."/>
        </authorList>
    </citation>
    <scope>NUCLEOTIDE SEQUENCE [LARGE SCALE GENOMIC DNA]</scope>
    <source>
        <strain evidence="4">CGMCC 1.15353</strain>
    </source>
</reference>
<dbReference type="RefSeq" id="WP_188655782.1">
    <property type="nucleotide sequence ID" value="NZ_BMIN01000021.1"/>
</dbReference>
<keyword evidence="2" id="KW-1133">Transmembrane helix</keyword>
<gene>
    <name evidence="3" type="ORF">GCM10011389_36220</name>
</gene>
<dbReference type="Pfam" id="PF19893">
    <property type="entry name" value="DUF6366"/>
    <property type="match status" value="1"/>
</dbReference>